<dbReference type="EMBL" id="CAFBNO010000026">
    <property type="protein sequence ID" value="CAB4955441.1"/>
    <property type="molecule type" value="Genomic_DNA"/>
</dbReference>
<organism evidence="1">
    <name type="scientific">freshwater metagenome</name>
    <dbReference type="NCBI Taxonomy" id="449393"/>
    <lineage>
        <taxon>unclassified sequences</taxon>
        <taxon>metagenomes</taxon>
        <taxon>ecological metagenomes</taxon>
    </lineage>
</organism>
<gene>
    <name evidence="1" type="ORF">UFOPK3837_00709</name>
</gene>
<evidence type="ECO:0000313" key="1">
    <source>
        <dbReference type="EMBL" id="CAB4955441.1"/>
    </source>
</evidence>
<protein>
    <submittedName>
        <fullName evidence="1">Unannotated protein</fullName>
    </submittedName>
</protein>
<dbReference type="AlphaFoldDB" id="A0A6J7KIV0"/>
<sequence length="126" mass="13518">MTTALQRPQLVVGHIRNQRCGARVATEEVLAHESPIFGLEGLVVAVRSAVHQVDESAFGVAGQQVVPLATPNDLDDVPAGTSEEGFELLHDFSVTANRPVEALEVAVDHEGQVVKTVIRRELECTA</sequence>
<proteinExistence type="predicted"/>
<reference evidence="1" key="1">
    <citation type="submission" date="2020-05" db="EMBL/GenBank/DDBJ databases">
        <authorList>
            <person name="Chiriac C."/>
            <person name="Salcher M."/>
            <person name="Ghai R."/>
            <person name="Kavagutti S V."/>
        </authorList>
    </citation>
    <scope>NUCLEOTIDE SEQUENCE</scope>
</reference>
<name>A0A6J7KIV0_9ZZZZ</name>
<accession>A0A6J7KIV0</accession>